<gene>
    <name evidence="1" type="ORF">SmaMPs15_000027</name>
</gene>
<protein>
    <recommendedName>
        <fullName evidence="3">Carboxypeptidase regulatory-like domain-containing protein</fullName>
    </recommendedName>
</protein>
<proteinExistence type="predicted"/>
<keyword evidence="2" id="KW-1185">Reference proteome</keyword>
<reference evidence="1 2" key="1">
    <citation type="submission" date="2021-12" db="EMBL/GenBank/DDBJ databases">
        <title>Characterization of bacteriophage vB_SmaM_Ps15 infective to Stenotrophomonas maltophila clinical ocular isolates.</title>
        <authorList>
            <person name="Damnjanovic D."/>
            <person name="Vazquez-Campos X."/>
            <person name="Elliott L."/>
            <person name="Willcox M."/>
            <person name="Bridge W.J."/>
        </authorList>
    </citation>
    <scope>NUCLEOTIDE SEQUENCE [LARGE SCALE GENOMIC DNA]</scope>
</reference>
<accession>A0AAE9JU75</accession>
<evidence type="ECO:0008006" key="3">
    <source>
        <dbReference type="Google" id="ProtNLM"/>
    </source>
</evidence>
<sequence length="106" mass="11548">MPDTVLIPKIYFGTNATPVFDRFLPAVQMNGSKTISGRVSEGTVPKGGYQMFLLIHGSQIPIAQTTTSSIGEYSFTGLRDDVMYDVLAFDPVSKWEAKVSSKRIAG</sequence>
<evidence type="ECO:0000313" key="2">
    <source>
        <dbReference type="Proteomes" id="UP000829466"/>
    </source>
</evidence>
<dbReference type="Proteomes" id="UP000829466">
    <property type="component" value="Segment"/>
</dbReference>
<dbReference type="EMBL" id="OL702939">
    <property type="protein sequence ID" value="UMO77178.1"/>
    <property type="molecule type" value="Genomic_DNA"/>
</dbReference>
<evidence type="ECO:0000313" key="1">
    <source>
        <dbReference type="EMBL" id="UMO77178.1"/>
    </source>
</evidence>
<name>A0AAE9JU75_9CAUD</name>
<organism evidence="1 2">
    <name type="scientific">Stenotrophomonas maltophilia phage vB_SmaM_Ps15</name>
    <dbReference type="NCBI Taxonomy" id="3071007"/>
    <lineage>
        <taxon>Viruses</taxon>
        <taxon>Duplodnaviria</taxon>
        <taxon>Heunggongvirae</taxon>
        <taxon>Uroviricota</taxon>
        <taxon>Caudoviricetes</taxon>
        <taxon>Menderavirus</taxon>
        <taxon>Menderavirus Ps15</taxon>
    </lineage>
</organism>